<evidence type="ECO:0000256" key="1">
    <source>
        <dbReference type="ARBA" id="ARBA00022603"/>
    </source>
</evidence>
<dbReference type="SUPFAM" id="SSF53335">
    <property type="entry name" value="S-adenosyl-L-methionine-dependent methyltransferases"/>
    <property type="match status" value="1"/>
</dbReference>
<evidence type="ECO:0000256" key="3">
    <source>
        <dbReference type="ARBA" id="ARBA00022723"/>
    </source>
</evidence>
<dbReference type="InterPro" id="IPR029063">
    <property type="entry name" value="SAM-dependent_MTases_sf"/>
</dbReference>
<reference evidence="6" key="1">
    <citation type="journal article" date="2016" name="Nat. Genet.">
        <title>The genome sequences of Arachis duranensis and Arachis ipaensis, the diploid ancestors of cultivated peanut.</title>
        <authorList>
            <person name="Bertioli D.J."/>
            <person name="Cannon S.B."/>
            <person name="Froenicke L."/>
            <person name="Huang G."/>
            <person name="Farmer A.D."/>
            <person name="Cannon E.K."/>
            <person name="Liu X."/>
            <person name="Gao D."/>
            <person name="Clevenger J."/>
            <person name="Dash S."/>
            <person name="Ren L."/>
            <person name="Moretzsohn M.C."/>
            <person name="Shirasawa K."/>
            <person name="Huang W."/>
            <person name="Vidigal B."/>
            <person name="Abernathy B."/>
            <person name="Chu Y."/>
            <person name="Niederhuth C.E."/>
            <person name="Umale P."/>
            <person name="Araujo A.C."/>
            <person name="Kozik A."/>
            <person name="Kim K.D."/>
            <person name="Burow M.D."/>
            <person name="Varshney R.K."/>
            <person name="Wang X."/>
            <person name="Zhang X."/>
            <person name="Barkley N."/>
            <person name="Guimaraes P.M."/>
            <person name="Isobe S."/>
            <person name="Guo B."/>
            <person name="Liao B."/>
            <person name="Stalker H.T."/>
            <person name="Schmitz R.J."/>
            <person name="Scheffler B.E."/>
            <person name="Leal-Bertioli S.C."/>
            <person name="Xun X."/>
            <person name="Jackson S.A."/>
            <person name="Michelmore R."/>
            <person name="Ozias-Akins P."/>
        </authorList>
    </citation>
    <scope>NUCLEOTIDE SEQUENCE [LARGE SCALE GENOMIC DNA]</scope>
    <source>
        <strain evidence="6">cv. V14167</strain>
    </source>
</reference>
<organism evidence="6 7">
    <name type="scientific">Arachis duranensis</name>
    <name type="common">Wild peanut</name>
    <dbReference type="NCBI Taxonomy" id="130453"/>
    <lineage>
        <taxon>Eukaryota</taxon>
        <taxon>Viridiplantae</taxon>
        <taxon>Streptophyta</taxon>
        <taxon>Embryophyta</taxon>
        <taxon>Tracheophyta</taxon>
        <taxon>Spermatophyta</taxon>
        <taxon>Magnoliopsida</taxon>
        <taxon>eudicotyledons</taxon>
        <taxon>Gunneridae</taxon>
        <taxon>Pentapetalae</taxon>
        <taxon>rosids</taxon>
        <taxon>fabids</taxon>
        <taxon>Fabales</taxon>
        <taxon>Fabaceae</taxon>
        <taxon>Papilionoideae</taxon>
        <taxon>50 kb inversion clade</taxon>
        <taxon>dalbergioids sensu lato</taxon>
        <taxon>Dalbergieae</taxon>
        <taxon>Pterocarpus clade</taxon>
        <taxon>Arachis</taxon>
    </lineage>
</organism>
<dbReference type="PANTHER" id="PTHR31009">
    <property type="entry name" value="S-ADENOSYL-L-METHIONINE:CARBOXYL METHYLTRANSFERASE FAMILY PROTEIN"/>
    <property type="match status" value="1"/>
</dbReference>
<protein>
    <submittedName>
        <fullName evidence="7">Probable jasmonic acid carboxyl methyltransferase 2</fullName>
    </submittedName>
</protein>
<dbReference type="GeneID" id="110279624"/>
<keyword evidence="1 7" id="KW-0489">Methyltransferase</keyword>
<keyword evidence="5" id="KW-0812">Transmembrane</keyword>
<dbReference type="RefSeq" id="XP_020995271.2">
    <property type="nucleotide sequence ID" value="XM_021139612.2"/>
</dbReference>
<keyword evidence="5" id="KW-0472">Membrane</keyword>
<keyword evidence="6" id="KW-1185">Reference proteome</keyword>
<keyword evidence="3" id="KW-0479">Metal-binding</keyword>
<dbReference type="AlphaFoldDB" id="A0A6P5NH11"/>
<keyword evidence="5" id="KW-1133">Transmembrane helix</keyword>
<proteinExistence type="predicted"/>
<dbReference type="GO" id="GO:0008168">
    <property type="term" value="F:methyltransferase activity"/>
    <property type="evidence" value="ECO:0007669"/>
    <property type="project" value="UniProtKB-KW"/>
</dbReference>
<evidence type="ECO:0000313" key="6">
    <source>
        <dbReference type="Proteomes" id="UP000515211"/>
    </source>
</evidence>
<gene>
    <name evidence="7" type="primary">LOC110279624</name>
</gene>
<reference evidence="7" key="2">
    <citation type="submission" date="2025-08" db="UniProtKB">
        <authorList>
            <consortium name="RefSeq"/>
        </authorList>
    </citation>
    <scope>IDENTIFICATION</scope>
    <source>
        <tissue evidence="7">Whole plant</tissue>
    </source>
</reference>
<dbReference type="Proteomes" id="UP000515211">
    <property type="component" value="Chromosome 3"/>
</dbReference>
<sequence>MSTQQILHMNSGEGDKSYAHNSFFQKKAIIKAKPILEESMTRLYYNILPKCLKVADLGCSSGPNTLQVIYNIINIVDTTSSNLNLSLPDFQFYLNDLFENDFNTILKALPQFYKTLEEKKGNKIGPCFINATRSTRGSFLLLPCTSFIVLIVYIGFLRLQRSLLMPMEVKQWKKTAYI</sequence>
<dbReference type="GO" id="GO:0046872">
    <property type="term" value="F:metal ion binding"/>
    <property type="evidence" value="ECO:0007669"/>
    <property type="project" value="UniProtKB-KW"/>
</dbReference>
<feature type="transmembrane region" description="Helical" evidence="5">
    <location>
        <begin position="137"/>
        <end position="157"/>
    </location>
</feature>
<dbReference type="Pfam" id="PF03492">
    <property type="entry name" value="Methyltransf_7"/>
    <property type="match status" value="1"/>
</dbReference>
<keyword evidence="4" id="KW-0460">Magnesium</keyword>
<evidence type="ECO:0000256" key="5">
    <source>
        <dbReference type="SAM" id="Phobius"/>
    </source>
</evidence>
<dbReference type="GO" id="GO:0032259">
    <property type="term" value="P:methylation"/>
    <property type="evidence" value="ECO:0007669"/>
    <property type="project" value="UniProtKB-KW"/>
</dbReference>
<evidence type="ECO:0000256" key="4">
    <source>
        <dbReference type="ARBA" id="ARBA00022842"/>
    </source>
</evidence>
<dbReference type="InterPro" id="IPR005299">
    <property type="entry name" value="MeTrfase_7"/>
</dbReference>
<keyword evidence="2" id="KW-0808">Transferase</keyword>
<dbReference type="Gene3D" id="1.10.1200.270">
    <property type="entry name" value="Methyltransferase, alpha-helical capping domain"/>
    <property type="match status" value="1"/>
</dbReference>
<dbReference type="KEGG" id="adu:110279624"/>
<evidence type="ECO:0000256" key="2">
    <source>
        <dbReference type="ARBA" id="ARBA00022679"/>
    </source>
</evidence>
<evidence type="ECO:0000313" key="7">
    <source>
        <dbReference type="RefSeq" id="XP_020995271.2"/>
    </source>
</evidence>
<name>A0A6P5NH11_ARADU</name>
<dbReference type="Gene3D" id="3.40.50.150">
    <property type="entry name" value="Vaccinia Virus protein VP39"/>
    <property type="match status" value="1"/>
</dbReference>
<dbReference type="InterPro" id="IPR042086">
    <property type="entry name" value="MeTrfase_capping"/>
</dbReference>
<accession>A0A6P5NH11</accession>